<proteinExistence type="predicted"/>
<dbReference type="AlphaFoldDB" id="A0A9P1G2T4"/>
<evidence type="ECO:0000313" key="2">
    <source>
        <dbReference type="EMBL" id="CAI3997923.1"/>
    </source>
</evidence>
<evidence type="ECO:0000313" key="3">
    <source>
        <dbReference type="EMBL" id="CAL1151298.1"/>
    </source>
</evidence>
<name>A0A9P1G2T4_9DINO</name>
<sequence length="650" mass="71907">MDTPRKPVPKASPTPVIPTVAKGGHEKDSLYWKLRRHCVIKKGECSKAALDLWKTKDGRAKLKELMIKNGMDFGNVEVALKRQQRTSIGHRRQGRKMADSSFEWASKQNLIRTNPMHGEQEAKLILEDGFTYDHVQDEDQHGNFLSDELPTGSGLDLLKMDTHDGDGTTPEDHAAACSGSFKLTFPTIQENASALTVLPHWIEVCGRKIDNTAAVLDWAGVSSALCIFDITSMLIAKQIGIQVNHMKTIYEKLEGLQGDLAATRTSRPETQKNILKLCAEATKTDVALNNLVVRSRSLKGAPRSSTKPGSSGAKPPGSKPKDSSPAAYCIGPRSEDETDSDLADELLVGLEEDWIDTIFNYGGHFLLGGRSLDHIDSFKNELFTFWSNYKVIDPELPFFERGGADEDSWSCTIPLAIHGDEGHSLCTRLLYAILPSPYTKQSFHRLLSVLKDDLNKLEDDGDWWDVKGAVKTLPPEASHPSPFKAGDRSPLRDLHLGDSTKYIKIDPAHTFAIDGIGKDFLASSIIMLARAGHFGNGPITYCWQNAYANFIAYCNAYKKSTSISEFSFSTFKLNAFPRGLGKGHDAAEGRFKDILAVIKTSICANDRFWRAIYAHGIWIPRLVAEQIVKDGWVFNFGGIGSEAWILRLPG</sequence>
<evidence type="ECO:0000313" key="4">
    <source>
        <dbReference type="Proteomes" id="UP001152797"/>
    </source>
</evidence>
<feature type="region of interest" description="Disordered" evidence="1">
    <location>
        <begin position="1"/>
        <end position="20"/>
    </location>
</feature>
<dbReference type="EMBL" id="CAMXCT020002396">
    <property type="protein sequence ID" value="CAL1151298.1"/>
    <property type="molecule type" value="Genomic_DNA"/>
</dbReference>
<feature type="region of interest" description="Disordered" evidence="1">
    <location>
        <begin position="298"/>
        <end position="337"/>
    </location>
</feature>
<feature type="compositionally biased region" description="Low complexity" evidence="1">
    <location>
        <begin position="304"/>
        <end position="316"/>
    </location>
</feature>
<organism evidence="2">
    <name type="scientific">Cladocopium goreaui</name>
    <dbReference type="NCBI Taxonomy" id="2562237"/>
    <lineage>
        <taxon>Eukaryota</taxon>
        <taxon>Sar</taxon>
        <taxon>Alveolata</taxon>
        <taxon>Dinophyceae</taxon>
        <taxon>Suessiales</taxon>
        <taxon>Symbiodiniaceae</taxon>
        <taxon>Cladocopium</taxon>
    </lineage>
</organism>
<accession>A0A9P1G2T4</accession>
<gene>
    <name evidence="2" type="ORF">C1SCF055_LOCUS24261</name>
</gene>
<reference evidence="2" key="1">
    <citation type="submission" date="2022-10" db="EMBL/GenBank/DDBJ databases">
        <authorList>
            <person name="Chen Y."/>
            <person name="Dougan E. K."/>
            <person name="Chan C."/>
            <person name="Rhodes N."/>
            <person name="Thang M."/>
        </authorList>
    </citation>
    <scope>NUCLEOTIDE SEQUENCE</scope>
</reference>
<dbReference type="EMBL" id="CAMXCT030002396">
    <property type="protein sequence ID" value="CAL4785235.1"/>
    <property type="molecule type" value="Genomic_DNA"/>
</dbReference>
<dbReference type="Proteomes" id="UP001152797">
    <property type="component" value="Unassembled WGS sequence"/>
</dbReference>
<dbReference type="EMBL" id="CAMXCT010002396">
    <property type="protein sequence ID" value="CAI3997923.1"/>
    <property type="molecule type" value="Genomic_DNA"/>
</dbReference>
<keyword evidence="4" id="KW-1185">Reference proteome</keyword>
<comment type="caution">
    <text evidence="2">The sequence shown here is derived from an EMBL/GenBank/DDBJ whole genome shotgun (WGS) entry which is preliminary data.</text>
</comment>
<protein>
    <submittedName>
        <fullName evidence="2">Uncharacterized protein</fullName>
    </submittedName>
</protein>
<evidence type="ECO:0000256" key="1">
    <source>
        <dbReference type="SAM" id="MobiDB-lite"/>
    </source>
</evidence>
<reference evidence="3" key="2">
    <citation type="submission" date="2024-04" db="EMBL/GenBank/DDBJ databases">
        <authorList>
            <person name="Chen Y."/>
            <person name="Shah S."/>
            <person name="Dougan E. K."/>
            <person name="Thang M."/>
            <person name="Chan C."/>
        </authorList>
    </citation>
    <scope>NUCLEOTIDE SEQUENCE [LARGE SCALE GENOMIC DNA]</scope>
</reference>